<gene>
    <name evidence="3" type="ORF">GCM10009864_65200</name>
</gene>
<dbReference type="Pfam" id="PF00753">
    <property type="entry name" value="Lactamase_B"/>
    <property type="match status" value="1"/>
</dbReference>
<dbReference type="EMBL" id="BAAARK010000031">
    <property type="protein sequence ID" value="GAA2683248.1"/>
    <property type="molecule type" value="Genomic_DNA"/>
</dbReference>
<dbReference type="PANTHER" id="PTHR43223">
    <property type="entry name" value="ALKYL/ARYL-SULFATASE"/>
    <property type="match status" value="1"/>
</dbReference>
<dbReference type="Gene3D" id="3.60.15.30">
    <property type="entry name" value="Metallo-beta-lactamase domain"/>
    <property type="match status" value="1"/>
</dbReference>
<dbReference type="InterPro" id="IPR052195">
    <property type="entry name" value="Bact_Alkyl/Aryl-Sulfatase"/>
</dbReference>
<dbReference type="InterPro" id="IPR029228">
    <property type="entry name" value="Alkyl_sulf_dimr"/>
</dbReference>
<evidence type="ECO:0000259" key="2">
    <source>
        <dbReference type="Pfam" id="PF14863"/>
    </source>
</evidence>
<dbReference type="InterPro" id="IPR036866">
    <property type="entry name" value="RibonucZ/Hydroxyglut_hydro"/>
</dbReference>
<dbReference type="SUPFAM" id="SSF56281">
    <property type="entry name" value="Metallo-hydrolase/oxidoreductase"/>
    <property type="match status" value="1"/>
</dbReference>
<dbReference type="Proteomes" id="UP001500994">
    <property type="component" value="Unassembled WGS sequence"/>
</dbReference>
<name>A0ABP6F3Q1_9ACTN</name>
<reference evidence="4" key="1">
    <citation type="journal article" date="2019" name="Int. J. Syst. Evol. Microbiol.">
        <title>The Global Catalogue of Microorganisms (GCM) 10K type strain sequencing project: providing services to taxonomists for standard genome sequencing and annotation.</title>
        <authorList>
            <consortium name="The Broad Institute Genomics Platform"/>
            <consortium name="The Broad Institute Genome Sequencing Center for Infectious Disease"/>
            <person name="Wu L."/>
            <person name="Ma J."/>
        </authorList>
    </citation>
    <scope>NUCLEOTIDE SEQUENCE [LARGE SCALE GENOMIC DNA]</scope>
    <source>
        <strain evidence="4">JCM 16374</strain>
    </source>
</reference>
<accession>A0ABP6F3Q1</accession>
<dbReference type="PANTHER" id="PTHR43223:SF1">
    <property type="entry name" value="ALKYL_ARYL-SULFATASE BDS1"/>
    <property type="match status" value="1"/>
</dbReference>
<comment type="caution">
    <text evidence="3">The sequence shown here is derived from an EMBL/GenBank/DDBJ whole genome shotgun (WGS) entry which is preliminary data.</text>
</comment>
<sequence>MTTSEHYDGPVEPTDYVAQQNQTSDASLPTASTDFVDAQRALLALPDVPFIMSRDGKHGSVVWDFTRFEFVAEGDEGHPGSVSGPVWRQGQLDGRSGVFQVSSGAPGQIYQVRGYDLANLTIVTGDTGLVVIDPLGSYETAQAALKLYRETTGDASRPVRAVIYTQSGVDHFGGVRGLFDGDIPKDLKVYAPDGFLTDAVLRQITNGAHNARLIDYAYGTRLDASPSGLVDSDIGRTVSVGTSTFLAPTDTFGGLLPAATKQADWPAWADADWHAGLYAIEIDGVKLILQPAGGHTSPAEMNLYLPDFRAVYLPGPGLLGTPGKHRADLLSATLTAFGTNAEIGLAAYGWPVWPNEDEDSHKHVTDWLTAHRDAAFTDNGAVDTGALAPLFIAPGYLETPTRTVREVWACLTGDFLGTAQLAVSAKTTLVTHGGAAKAVQDAQAAYDAETPDYAKVVNLLDPVISAASIPLAVNSKTEQQARTLQSKALVQLGYLALQGRLRNACLTAAHDVLNPGSIITRFPQTIADLAAYANPLSS</sequence>
<proteinExistence type="predicted"/>
<evidence type="ECO:0000259" key="1">
    <source>
        <dbReference type="Pfam" id="PF00753"/>
    </source>
</evidence>
<dbReference type="InterPro" id="IPR038536">
    <property type="entry name" value="Alkyl/aryl-sulf_dimr_sf"/>
</dbReference>
<dbReference type="InterPro" id="IPR001279">
    <property type="entry name" value="Metallo-B-lactamas"/>
</dbReference>
<keyword evidence="4" id="KW-1185">Reference proteome</keyword>
<dbReference type="Pfam" id="PF14863">
    <property type="entry name" value="Alkyl_sulf_dimr"/>
    <property type="match status" value="1"/>
</dbReference>
<dbReference type="Gene3D" id="1.25.40.880">
    <property type="entry name" value="Alkyl sulfatase, dimerisation domain"/>
    <property type="match status" value="1"/>
</dbReference>
<evidence type="ECO:0000313" key="3">
    <source>
        <dbReference type="EMBL" id="GAA2683248.1"/>
    </source>
</evidence>
<dbReference type="CDD" id="cd07710">
    <property type="entry name" value="arylsulfatase_Sdsa1-like_MBL-fold"/>
    <property type="match status" value="1"/>
</dbReference>
<protein>
    <submittedName>
        <fullName evidence="3">Alkyl sulfatase dimerization domain-containing protein</fullName>
    </submittedName>
</protein>
<feature type="domain" description="Alkyl sulfatase dimerisation" evidence="2">
    <location>
        <begin position="419"/>
        <end position="512"/>
    </location>
</feature>
<organism evidence="3 4">
    <name type="scientific">Streptomyces lunalinharesii</name>
    <dbReference type="NCBI Taxonomy" id="333384"/>
    <lineage>
        <taxon>Bacteria</taxon>
        <taxon>Bacillati</taxon>
        <taxon>Actinomycetota</taxon>
        <taxon>Actinomycetes</taxon>
        <taxon>Kitasatosporales</taxon>
        <taxon>Streptomycetaceae</taxon>
        <taxon>Streptomyces</taxon>
    </lineage>
</organism>
<evidence type="ECO:0000313" key="4">
    <source>
        <dbReference type="Proteomes" id="UP001500994"/>
    </source>
</evidence>
<dbReference type="InterPro" id="IPR044097">
    <property type="entry name" value="Bds1/SdsA1_MBL-fold"/>
</dbReference>
<feature type="domain" description="Metallo-beta-lactamase" evidence="1">
    <location>
        <begin position="117"/>
        <end position="201"/>
    </location>
</feature>
<dbReference type="RefSeq" id="WP_344582625.1">
    <property type="nucleotide sequence ID" value="NZ_BAAARK010000031.1"/>
</dbReference>